<gene>
    <name evidence="7" type="primary">WBGene00284156</name>
</gene>
<protein>
    <submittedName>
        <fullName evidence="7">Cytochrome P450</fullName>
    </submittedName>
</protein>
<dbReference type="AlphaFoldDB" id="A0A2A6CKC1"/>
<name>A0A2A6CKC1_PRIPA</name>
<dbReference type="InterPro" id="IPR001128">
    <property type="entry name" value="Cyt_P450"/>
</dbReference>
<dbReference type="EnsemblMetazoa" id="PPA45787.1">
    <property type="protein sequence ID" value="PPA45787.1"/>
    <property type="gene ID" value="WBGene00284156"/>
</dbReference>
<keyword evidence="6" id="KW-0560">Oxidoreductase</keyword>
<dbReference type="GO" id="GO:0005506">
    <property type="term" value="F:iron ion binding"/>
    <property type="evidence" value="ECO:0007669"/>
    <property type="project" value="InterPro"/>
</dbReference>
<dbReference type="SUPFAM" id="SSF48264">
    <property type="entry name" value="Cytochrome P450"/>
    <property type="match status" value="1"/>
</dbReference>
<keyword evidence="3 5" id="KW-0408">Iron</keyword>
<dbReference type="GO" id="GO:0005737">
    <property type="term" value="C:cytoplasm"/>
    <property type="evidence" value="ECO:0000318"/>
    <property type="project" value="GO_Central"/>
</dbReference>
<dbReference type="PRINTS" id="PR00385">
    <property type="entry name" value="P450"/>
</dbReference>
<keyword evidence="2 5" id="KW-0479">Metal-binding</keyword>
<comment type="cofactor">
    <cofactor evidence="5">
        <name>heme</name>
        <dbReference type="ChEBI" id="CHEBI:30413"/>
    </cofactor>
</comment>
<organism evidence="7 8">
    <name type="scientific">Pristionchus pacificus</name>
    <name type="common">Parasitic nematode worm</name>
    <dbReference type="NCBI Taxonomy" id="54126"/>
    <lineage>
        <taxon>Eukaryota</taxon>
        <taxon>Metazoa</taxon>
        <taxon>Ecdysozoa</taxon>
        <taxon>Nematoda</taxon>
        <taxon>Chromadorea</taxon>
        <taxon>Rhabditida</taxon>
        <taxon>Rhabditina</taxon>
        <taxon>Diplogasteromorpha</taxon>
        <taxon>Diplogasteroidea</taxon>
        <taxon>Neodiplogasteridae</taxon>
        <taxon>Pristionchus</taxon>
    </lineage>
</organism>
<dbReference type="InterPro" id="IPR002401">
    <property type="entry name" value="Cyt_P450_E_grp-I"/>
</dbReference>
<dbReference type="Proteomes" id="UP000005239">
    <property type="component" value="Unassembled WGS sequence"/>
</dbReference>
<reference evidence="7" key="2">
    <citation type="submission" date="2022-06" db="UniProtKB">
        <authorList>
            <consortium name="EnsemblMetazoa"/>
        </authorList>
    </citation>
    <scope>IDENTIFICATION</scope>
    <source>
        <strain evidence="7">PS312</strain>
    </source>
</reference>
<dbReference type="GO" id="GO:0006082">
    <property type="term" value="P:organic acid metabolic process"/>
    <property type="evidence" value="ECO:0000318"/>
    <property type="project" value="GO_Central"/>
</dbReference>
<keyword evidence="8" id="KW-1185">Reference proteome</keyword>
<dbReference type="PROSITE" id="PS00086">
    <property type="entry name" value="CYTOCHROME_P450"/>
    <property type="match status" value="1"/>
</dbReference>
<dbReference type="Pfam" id="PF00067">
    <property type="entry name" value="p450"/>
    <property type="match status" value="1"/>
</dbReference>
<evidence type="ECO:0000313" key="7">
    <source>
        <dbReference type="EnsemblMetazoa" id="PPA45787.1"/>
    </source>
</evidence>
<evidence type="ECO:0000313" key="8">
    <source>
        <dbReference type="Proteomes" id="UP000005239"/>
    </source>
</evidence>
<dbReference type="Gene3D" id="1.10.630.10">
    <property type="entry name" value="Cytochrome P450"/>
    <property type="match status" value="1"/>
</dbReference>
<proteinExistence type="inferred from homology"/>
<reference evidence="8" key="1">
    <citation type="journal article" date="2008" name="Nat. Genet.">
        <title>The Pristionchus pacificus genome provides a unique perspective on nematode lifestyle and parasitism.</title>
        <authorList>
            <person name="Dieterich C."/>
            <person name="Clifton S.W."/>
            <person name="Schuster L.N."/>
            <person name="Chinwalla A."/>
            <person name="Delehaunty K."/>
            <person name="Dinkelacker I."/>
            <person name="Fulton L."/>
            <person name="Fulton R."/>
            <person name="Godfrey J."/>
            <person name="Minx P."/>
            <person name="Mitreva M."/>
            <person name="Roeseler W."/>
            <person name="Tian H."/>
            <person name="Witte H."/>
            <person name="Yang S.P."/>
            <person name="Wilson R.K."/>
            <person name="Sommer R.J."/>
        </authorList>
    </citation>
    <scope>NUCLEOTIDE SEQUENCE [LARGE SCALE GENOMIC DNA]</scope>
    <source>
        <strain evidence="8">PS312</strain>
    </source>
</reference>
<sequence length="504" mass="57306">MLLLIICASIAAIFVYALLINKMKGLPPGPPPLPFFGNLLQTDQDMVKVLAGWKRRYGKVFTVWMPEPTVFIADHELLQEHIVRNGDKYGDRVAIPLLAGEGGEGLGLLFNSNAIWREQRRFALHTLRNIGFSSVAYQVGCPMFRRDVVNVATKELTIRYAHEIVARWKSEGANGKPIDLSYGIMVGVSNIVWQQLFGRTLPFDDPLFAQVRAHTRVMIDMVMDPLITFIPLIPQIRHLSRFFGSSVERSIAASKAFNELVKKELEIVKSNVNVDEEPTCYSEAFLEEMRKRSNAGEDLGTFSEKQLFAACGDLWIAGFETTVTTLRYAFHFMINNRGVQEKCQREIDERIGKRVIQMADQKDLHYCNAESLRFSSINMNTPRQVSEDVTIAGYEIPAGTGISPEFSLVHIDPELYERPDFFCPERHLNDQGELVKDPHFTPFSIGKRNCIGEGLARMQLFLFFTTFIQHLSFSSVSKIPPELKEIITLLRYPDKYEVVVESRD</sequence>
<evidence type="ECO:0000256" key="5">
    <source>
        <dbReference type="PIRSR" id="PIRSR602401-1"/>
    </source>
</evidence>
<dbReference type="FunFam" id="1.10.630.10:FF:000125">
    <property type="entry name" value="Probable cytochrome P450 CYP36A1"/>
    <property type="match status" value="1"/>
</dbReference>
<dbReference type="InterPro" id="IPR050182">
    <property type="entry name" value="Cytochrome_P450_fam2"/>
</dbReference>
<evidence type="ECO:0000256" key="6">
    <source>
        <dbReference type="RuleBase" id="RU000461"/>
    </source>
</evidence>
<dbReference type="GO" id="GO:0006805">
    <property type="term" value="P:xenobiotic metabolic process"/>
    <property type="evidence" value="ECO:0000318"/>
    <property type="project" value="GO_Central"/>
</dbReference>
<evidence type="ECO:0000256" key="3">
    <source>
        <dbReference type="ARBA" id="ARBA00023004"/>
    </source>
</evidence>
<accession>A0A2A6CKC1</accession>
<dbReference type="PANTHER" id="PTHR24300">
    <property type="entry name" value="CYTOCHROME P450 508A4-RELATED"/>
    <property type="match status" value="1"/>
</dbReference>
<feature type="binding site" description="axial binding residue" evidence="5">
    <location>
        <position position="450"/>
    </location>
    <ligand>
        <name>heme</name>
        <dbReference type="ChEBI" id="CHEBI:30413"/>
    </ligand>
    <ligandPart>
        <name>Fe</name>
        <dbReference type="ChEBI" id="CHEBI:18248"/>
    </ligandPart>
</feature>
<evidence type="ECO:0000256" key="4">
    <source>
        <dbReference type="ARBA" id="ARBA00023033"/>
    </source>
</evidence>
<keyword evidence="5 6" id="KW-0349">Heme</keyword>
<evidence type="ECO:0000256" key="1">
    <source>
        <dbReference type="ARBA" id="ARBA00010617"/>
    </source>
</evidence>
<comment type="similarity">
    <text evidence="1 6">Belongs to the cytochrome P450 family.</text>
</comment>
<accession>A0A8R1V4I4</accession>
<keyword evidence="4 6" id="KW-0503">Monooxygenase</keyword>
<dbReference type="PANTHER" id="PTHR24300:SF338">
    <property type="entry name" value="CYTOCHROME P450 CYP36A1-RELATED"/>
    <property type="match status" value="1"/>
</dbReference>
<dbReference type="InterPro" id="IPR036396">
    <property type="entry name" value="Cyt_P450_sf"/>
</dbReference>
<dbReference type="PRINTS" id="PR00463">
    <property type="entry name" value="EP450I"/>
</dbReference>
<dbReference type="InterPro" id="IPR017972">
    <property type="entry name" value="Cyt_P450_CS"/>
</dbReference>
<dbReference type="OrthoDB" id="5836879at2759"/>
<dbReference type="GO" id="GO:0016712">
    <property type="term" value="F:oxidoreductase activity, acting on paired donors, with incorporation or reduction of molecular oxygen, reduced flavin or flavoprotein as one donor, and incorporation of one atom of oxygen"/>
    <property type="evidence" value="ECO:0000318"/>
    <property type="project" value="GO_Central"/>
</dbReference>
<dbReference type="GO" id="GO:0020037">
    <property type="term" value="F:heme binding"/>
    <property type="evidence" value="ECO:0000318"/>
    <property type="project" value="GO_Central"/>
</dbReference>
<evidence type="ECO:0000256" key="2">
    <source>
        <dbReference type="ARBA" id="ARBA00022723"/>
    </source>
</evidence>